<dbReference type="Proteomes" id="UP000677803">
    <property type="component" value="Unassembled WGS sequence"/>
</dbReference>
<dbReference type="PANTHER" id="PTHR33769:SF2">
    <property type="entry name" value="TESTIS-EXPRESSED PROTEIN 26"/>
    <property type="match status" value="1"/>
</dbReference>
<evidence type="ECO:0000313" key="2">
    <source>
        <dbReference type="EMBL" id="CAG6000524.1"/>
    </source>
</evidence>
<feature type="region of interest" description="Disordered" evidence="1">
    <location>
        <begin position="122"/>
        <end position="147"/>
    </location>
</feature>
<dbReference type="GO" id="GO:0005737">
    <property type="term" value="C:cytoplasm"/>
    <property type="evidence" value="ECO:0007669"/>
    <property type="project" value="TreeGrafter"/>
</dbReference>
<sequence>MSTSLIDSYSQSGPVGSTEYNAEFCWKPASKPECTDTGRASEQRRNNPHPSQDFMVWRLPRNARPRYEYVAFPSKCLPSEGAIHEALREQYCSTYTCDFLGKAQGHDDIEKAHEQLPPLQHRHRMEGSLSPENETTGSFQEPKHRDPHVASCGIGPVVSDSAAVTFSDHVFVAPQV</sequence>
<dbReference type="OrthoDB" id="5984625at2759"/>
<feature type="compositionally biased region" description="Polar residues" evidence="1">
    <location>
        <begin position="130"/>
        <end position="139"/>
    </location>
</feature>
<name>A0A8S4BNW2_9TELE</name>
<keyword evidence="3" id="KW-1185">Reference proteome</keyword>
<feature type="region of interest" description="Disordered" evidence="1">
    <location>
        <begin position="29"/>
        <end position="53"/>
    </location>
</feature>
<dbReference type="EMBL" id="CAJRST010037777">
    <property type="protein sequence ID" value="CAG6000524.1"/>
    <property type="molecule type" value="Genomic_DNA"/>
</dbReference>
<gene>
    <name evidence="2" type="ORF">MMEN_LOCUS18196</name>
</gene>
<proteinExistence type="predicted"/>
<organism evidence="2 3">
    <name type="scientific">Menidia menidia</name>
    <name type="common">Atlantic silverside</name>
    <dbReference type="NCBI Taxonomy" id="238744"/>
    <lineage>
        <taxon>Eukaryota</taxon>
        <taxon>Metazoa</taxon>
        <taxon>Chordata</taxon>
        <taxon>Craniata</taxon>
        <taxon>Vertebrata</taxon>
        <taxon>Euteleostomi</taxon>
        <taxon>Actinopterygii</taxon>
        <taxon>Neopterygii</taxon>
        <taxon>Teleostei</taxon>
        <taxon>Neoteleostei</taxon>
        <taxon>Acanthomorphata</taxon>
        <taxon>Ovalentaria</taxon>
        <taxon>Atherinomorphae</taxon>
        <taxon>Atheriniformes</taxon>
        <taxon>Atherinopsidae</taxon>
        <taxon>Menidiinae</taxon>
        <taxon>Menidia</taxon>
    </lineage>
</organism>
<dbReference type="PANTHER" id="PTHR33769">
    <property type="entry name" value="TESTIS-EXPRESSED PROTEIN 26 ISOFORM X3"/>
    <property type="match status" value="1"/>
</dbReference>
<evidence type="ECO:0000313" key="3">
    <source>
        <dbReference type="Proteomes" id="UP000677803"/>
    </source>
</evidence>
<accession>A0A8S4BNW2</accession>
<comment type="caution">
    <text evidence="2">The sequence shown here is derived from an EMBL/GenBank/DDBJ whole genome shotgun (WGS) entry which is preliminary data.</text>
</comment>
<protein>
    <submittedName>
        <fullName evidence="2">(Atlantic silverside) hypothetical protein</fullName>
    </submittedName>
</protein>
<dbReference type="AlphaFoldDB" id="A0A8S4BNW2"/>
<reference evidence="2" key="1">
    <citation type="submission" date="2021-05" db="EMBL/GenBank/DDBJ databases">
        <authorList>
            <person name="Tigano A."/>
        </authorList>
    </citation>
    <scope>NUCLEOTIDE SEQUENCE</scope>
</reference>
<dbReference type="InterPro" id="IPR043460">
    <property type="entry name" value="MEDAG/TEX26"/>
</dbReference>
<feature type="compositionally biased region" description="Basic and acidic residues" evidence="1">
    <location>
        <begin position="33"/>
        <end position="45"/>
    </location>
</feature>
<evidence type="ECO:0000256" key="1">
    <source>
        <dbReference type="SAM" id="MobiDB-lite"/>
    </source>
</evidence>